<dbReference type="InterPro" id="IPR020539">
    <property type="entry name" value="RNase_P_CS"/>
</dbReference>
<dbReference type="GO" id="GO:0004526">
    <property type="term" value="F:ribonuclease P activity"/>
    <property type="evidence" value="ECO:0007669"/>
    <property type="project" value="UniProtKB-EC"/>
</dbReference>
<evidence type="ECO:0000256" key="4">
    <source>
        <dbReference type="ARBA" id="ARBA00022759"/>
    </source>
</evidence>
<comment type="function">
    <text evidence="1 7">RNaseP catalyzes the removal of the 5'-leader sequence from pre-tRNA to produce the mature 5'-terminus. It can also cleave other RNA substrates such as 4.5S RNA. The protein component plays an auxiliary but essential role in vivo by binding to the 5'-leader sequence and broadening the substrate specificity of the ribozyme.</text>
</comment>
<dbReference type="EMBL" id="CP045809">
    <property type="protein sequence ID" value="QHN37223.1"/>
    <property type="molecule type" value="Genomic_DNA"/>
</dbReference>
<evidence type="ECO:0000256" key="7">
    <source>
        <dbReference type="HAMAP-Rule" id="MF_00227"/>
    </source>
</evidence>
<keyword evidence="6 7" id="KW-0694">RNA-binding</keyword>
<dbReference type="EC" id="3.1.26.5" evidence="7 8"/>
<keyword evidence="3 7" id="KW-0540">Nuclease</keyword>
<sequence length="164" mass="17384">MVAAQHRISSGSDFTRALKYGARVSTRDLIVHVACSGVLPGEQRGPRDDVATSGGPRLGLIVSKAVGNAITRHRVARRLRAAFREVSTLIPADTLVVVRARPSADGPSSVGLAAQLSTALEHRRVRTLLDRARPDCARPGTAHTDLPCTDVPRIAGEATETVPL</sequence>
<evidence type="ECO:0000256" key="2">
    <source>
        <dbReference type="ARBA" id="ARBA00022694"/>
    </source>
</evidence>
<dbReference type="SUPFAM" id="SSF54211">
    <property type="entry name" value="Ribosomal protein S5 domain 2-like"/>
    <property type="match status" value="1"/>
</dbReference>
<evidence type="ECO:0000256" key="1">
    <source>
        <dbReference type="ARBA" id="ARBA00002663"/>
    </source>
</evidence>
<keyword evidence="10" id="KW-1185">Reference proteome</keyword>
<keyword evidence="2 7" id="KW-0819">tRNA processing</keyword>
<evidence type="ECO:0000256" key="5">
    <source>
        <dbReference type="ARBA" id="ARBA00022801"/>
    </source>
</evidence>
<keyword evidence="5 7" id="KW-0378">Hydrolase</keyword>
<dbReference type="HAMAP" id="MF_00227">
    <property type="entry name" value="RNase_P"/>
    <property type="match status" value="1"/>
</dbReference>
<reference evidence="9" key="1">
    <citation type="journal article" date="2021" name="Nat. Microbiol.">
        <title>Cocultivation of an ultrasmall environmental parasitic bacterium with lytic ability against bacteria associated with wastewater foams.</title>
        <authorList>
            <person name="Batinovic S."/>
            <person name="Rose J.J.A."/>
            <person name="Ratcliffe J."/>
            <person name="Seviour R.J."/>
            <person name="Petrovski S."/>
        </authorList>
    </citation>
    <scope>NUCLEOTIDE SEQUENCE</scope>
    <source>
        <strain evidence="9">CON9</strain>
    </source>
</reference>
<evidence type="ECO:0000313" key="9">
    <source>
        <dbReference type="EMBL" id="QHN37223.1"/>
    </source>
</evidence>
<dbReference type="PROSITE" id="PS00648">
    <property type="entry name" value="RIBONUCLEASE_P"/>
    <property type="match status" value="1"/>
</dbReference>
<evidence type="ECO:0000256" key="3">
    <source>
        <dbReference type="ARBA" id="ARBA00022722"/>
    </source>
</evidence>
<evidence type="ECO:0000256" key="8">
    <source>
        <dbReference type="NCBIfam" id="TIGR00188"/>
    </source>
</evidence>
<dbReference type="RefSeq" id="WP_213245645.1">
    <property type="nucleotide sequence ID" value="NZ_CP045806.1"/>
</dbReference>
<evidence type="ECO:0000256" key="6">
    <source>
        <dbReference type="ARBA" id="ARBA00022884"/>
    </source>
</evidence>
<comment type="similarity">
    <text evidence="7">Belongs to the RnpA family.</text>
</comment>
<dbReference type="InterPro" id="IPR000100">
    <property type="entry name" value="RNase_P"/>
</dbReference>
<dbReference type="NCBIfam" id="TIGR00188">
    <property type="entry name" value="rnpA"/>
    <property type="match status" value="1"/>
</dbReference>
<dbReference type="InterPro" id="IPR020568">
    <property type="entry name" value="Ribosomal_Su5_D2-typ_SF"/>
</dbReference>
<dbReference type="PANTHER" id="PTHR33992">
    <property type="entry name" value="RIBONUCLEASE P PROTEIN COMPONENT"/>
    <property type="match status" value="1"/>
</dbReference>
<comment type="catalytic activity">
    <reaction evidence="7">
        <text>Endonucleolytic cleavage of RNA, removing 5'-extranucleotides from tRNA precursor.</text>
        <dbReference type="EC" id="3.1.26.5"/>
    </reaction>
</comment>
<protein>
    <recommendedName>
        <fullName evidence="7 8">Ribonuclease P protein component</fullName>
        <shortName evidence="7">RNase P protein</shortName>
        <shortName evidence="7">RNaseP protein</shortName>
        <ecNumber evidence="7 8">3.1.26.5</ecNumber>
    </recommendedName>
    <alternativeName>
        <fullName evidence="7">Protein C5</fullName>
    </alternativeName>
</protein>
<keyword evidence="4 7" id="KW-0255">Endonuclease</keyword>
<accession>A0ABX6IMR2</accession>
<dbReference type="PANTHER" id="PTHR33992:SF1">
    <property type="entry name" value="RIBONUCLEASE P PROTEIN COMPONENT"/>
    <property type="match status" value="1"/>
</dbReference>
<evidence type="ECO:0000313" key="10">
    <source>
        <dbReference type="Proteomes" id="UP001059836"/>
    </source>
</evidence>
<dbReference type="Pfam" id="PF00825">
    <property type="entry name" value="Ribonuclease_P"/>
    <property type="match status" value="1"/>
</dbReference>
<dbReference type="Gene3D" id="3.30.230.10">
    <property type="match status" value="1"/>
</dbReference>
<name>A0ABX6IMR2_9ACTN</name>
<comment type="subunit">
    <text evidence="7">Consists of a catalytic RNA component (M1 or rnpB) and a protein subunit.</text>
</comment>
<organism evidence="9 10">
    <name type="scientific">Gordonia pseudamarae</name>
    <dbReference type="NCBI Taxonomy" id="2831662"/>
    <lineage>
        <taxon>Bacteria</taxon>
        <taxon>Bacillati</taxon>
        <taxon>Actinomycetota</taxon>
        <taxon>Actinomycetes</taxon>
        <taxon>Mycobacteriales</taxon>
        <taxon>Gordoniaceae</taxon>
        <taxon>Gordonia</taxon>
    </lineage>
</organism>
<dbReference type="InterPro" id="IPR014721">
    <property type="entry name" value="Ribsml_uS5_D2-typ_fold_subgr"/>
</dbReference>
<gene>
    <name evidence="7 9" type="primary">rnpA</name>
    <name evidence="9" type="ORF">GII31_22345</name>
</gene>
<proteinExistence type="inferred from homology"/>
<dbReference type="Proteomes" id="UP001059836">
    <property type="component" value="Chromosome"/>
</dbReference>